<dbReference type="OrthoDB" id="5399848at2759"/>
<feature type="transmembrane region" description="Helical" evidence="1">
    <location>
        <begin position="137"/>
        <end position="160"/>
    </location>
</feature>
<feature type="transmembrane region" description="Helical" evidence="1">
    <location>
        <begin position="73"/>
        <end position="92"/>
    </location>
</feature>
<feature type="transmembrane region" description="Helical" evidence="1">
    <location>
        <begin position="30"/>
        <end position="52"/>
    </location>
</feature>
<feature type="transmembrane region" description="Helical" evidence="1">
    <location>
        <begin position="180"/>
        <end position="199"/>
    </location>
</feature>
<keyword evidence="3" id="KW-1185">Reference proteome</keyword>
<evidence type="ECO:0000313" key="3">
    <source>
        <dbReference type="Proteomes" id="UP000824998"/>
    </source>
</evidence>
<organism evidence="2 3">
    <name type="scientific">Amylocarpus encephaloides</name>
    <dbReference type="NCBI Taxonomy" id="45428"/>
    <lineage>
        <taxon>Eukaryota</taxon>
        <taxon>Fungi</taxon>
        <taxon>Dikarya</taxon>
        <taxon>Ascomycota</taxon>
        <taxon>Pezizomycotina</taxon>
        <taxon>Leotiomycetes</taxon>
        <taxon>Helotiales</taxon>
        <taxon>Helotiales incertae sedis</taxon>
        <taxon>Amylocarpus</taxon>
    </lineage>
</organism>
<feature type="transmembrane region" description="Helical" evidence="1">
    <location>
        <begin position="104"/>
        <end position="125"/>
    </location>
</feature>
<keyword evidence="1" id="KW-1133">Transmembrane helix</keyword>
<keyword evidence="1" id="KW-0812">Transmembrane</keyword>
<gene>
    <name evidence="2" type="ORF">BJ875DRAFT_444315</name>
</gene>
<accession>A0A9P7YC68</accession>
<dbReference type="Proteomes" id="UP000824998">
    <property type="component" value="Unassembled WGS sequence"/>
</dbReference>
<sequence>MTLCGVRPEGFGPSSSISSPLPTSCFTDTILLPLPIWLFLASLPALCAVHHLTRSSRLNPENQTISVPSRKNCVQRTLVGLYYAFIMVNILMETLEIVRLSMENYGIGLLPFIYVGLLGGAYLHFSNGVHGRIPSWVYSNCILLWIGGFVMNVVKVAGLVMDDDERKGTKYPLEDQITDVGVVAGVYVVILGLEIVLAVRRTASKKAVVRKGDGESLHSGEISKQETVER</sequence>
<dbReference type="EMBL" id="MU251618">
    <property type="protein sequence ID" value="KAG9231203.1"/>
    <property type="molecule type" value="Genomic_DNA"/>
</dbReference>
<proteinExistence type="predicted"/>
<dbReference type="AlphaFoldDB" id="A0A9P7YC68"/>
<protein>
    <submittedName>
        <fullName evidence="2">Uncharacterized protein</fullName>
    </submittedName>
</protein>
<evidence type="ECO:0000256" key="1">
    <source>
        <dbReference type="SAM" id="Phobius"/>
    </source>
</evidence>
<keyword evidence="1" id="KW-0472">Membrane</keyword>
<reference evidence="2" key="1">
    <citation type="journal article" date="2021" name="IMA Fungus">
        <title>Genomic characterization of three marine fungi, including Emericellopsis atlantica sp. nov. with signatures of a generalist lifestyle and marine biomass degradation.</title>
        <authorList>
            <person name="Hagestad O.C."/>
            <person name="Hou L."/>
            <person name="Andersen J.H."/>
            <person name="Hansen E.H."/>
            <person name="Altermark B."/>
            <person name="Li C."/>
            <person name="Kuhnert E."/>
            <person name="Cox R.J."/>
            <person name="Crous P.W."/>
            <person name="Spatafora J.W."/>
            <person name="Lail K."/>
            <person name="Amirebrahimi M."/>
            <person name="Lipzen A."/>
            <person name="Pangilinan J."/>
            <person name="Andreopoulos W."/>
            <person name="Hayes R.D."/>
            <person name="Ng V."/>
            <person name="Grigoriev I.V."/>
            <person name="Jackson S.A."/>
            <person name="Sutton T.D.S."/>
            <person name="Dobson A.D.W."/>
            <person name="Rama T."/>
        </authorList>
    </citation>
    <scope>NUCLEOTIDE SEQUENCE</scope>
    <source>
        <strain evidence="2">TRa018bII</strain>
    </source>
</reference>
<name>A0A9P7YC68_9HELO</name>
<comment type="caution">
    <text evidence="2">The sequence shown here is derived from an EMBL/GenBank/DDBJ whole genome shotgun (WGS) entry which is preliminary data.</text>
</comment>
<evidence type="ECO:0000313" key="2">
    <source>
        <dbReference type="EMBL" id="KAG9231203.1"/>
    </source>
</evidence>